<dbReference type="NCBIfam" id="TIGR04283">
    <property type="entry name" value="glyco_like_mftF"/>
    <property type="match status" value="1"/>
</dbReference>
<evidence type="ECO:0000313" key="7">
    <source>
        <dbReference type="EMBL" id="NER14760.1"/>
    </source>
</evidence>
<dbReference type="InterPro" id="IPR029044">
    <property type="entry name" value="Nucleotide-diphossugar_trans"/>
</dbReference>
<feature type="domain" description="Glycosyltransferase 2-like" evidence="6">
    <location>
        <begin position="7"/>
        <end position="130"/>
    </location>
</feature>
<dbReference type="Pfam" id="PF00535">
    <property type="entry name" value="Glycos_transf_2"/>
    <property type="match status" value="1"/>
</dbReference>
<evidence type="ECO:0000256" key="4">
    <source>
        <dbReference type="ARBA" id="ARBA00022679"/>
    </source>
</evidence>
<dbReference type="InterPro" id="IPR001173">
    <property type="entry name" value="Glyco_trans_2-like"/>
</dbReference>
<protein>
    <submittedName>
        <fullName evidence="7">Glycosyltransferase</fullName>
    </submittedName>
</protein>
<evidence type="ECO:0000256" key="3">
    <source>
        <dbReference type="ARBA" id="ARBA00022676"/>
    </source>
</evidence>
<keyword evidence="8" id="KW-1185">Reference proteome</keyword>
<evidence type="ECO:0000259" key="6">
    <source>
        <dbReference type="Pfam" id="PF00535"/>
    </source>
</evidence>
<evidence type="ECO:0000256" key="5">
    <source>
        <dbReference type="ARBA" id="ARBA00023136"/>
    </source>
</evidence>
<reference evidence="7 8" key="1">
    <citation type="submission" date="2020-01" db="EMBL/GenBank/DDBJ databases">
        <title>Leptobacterium flavescens.</title>
        <authorList>
            <person name="Wang G."/>
        </authorList>
    </citation>
    <scope>NUCLEOTIDE SEQUENCE [LARGE SCALE GENOMIC DNA]</scope>
    <source>
        <strain evidence="7 8">KCTC 22160</strain>
    </source>
</reference>
<name>A0A6P0UQK2_9FLAO</name>
<dbReference type="RefSeq" id="WP_163608040.1">
    <property type="nucleotide sequence ID" value="NZ_JAABOO010000003.1"/>
</dbReference>
<dbReference type="GO" id="GO:0016757">
    <property type="term" value="F:glycosyltransferase activity"/>
    <property type="evidence" value="ECO:0007669"/>
    <property type="project" value="UniProtKB-KW"/>
</dbReference>
<gene>
    <name evidence="7" type="ORF">GWK08_14985</name>
</gene>
<keyword evidence="5" id="KW-0472">Membrane</keyword>
<proteinExistence type="predicted"/>
<dbReference type="Gene3D" id="3.90.550.10">
    <property type="entry name" value="Spore Coat Polysaccharide Biosynthesis Protein SpsA, Chain A"/>
    <property type="match status" value="1"/>
</dbReference>
<sequence>MSKPRISIIIPVLNEGATIDKFLEYVINMSSPENISEVIVVDGGSIDETREKVRSVKDIKLISSKKGRARQMNAGAAHATGQILYFIHADSYPPQHFDHYILKAYEKGENAGCFRMKFDDGHPVLKFSQWFTRFNHKSCRGGDQSLFIGTEKFRELGGYNEDYIIYEDYDLISRIYKNASFKVIPEYVTTSARRYEKNGAWKLQYHFTVIHLKKFFGAGPDELYQYYKKKVIS</sequence>
<evidence type="ECO:0000313" key="8">
    <source>
        <dbReference type="Proteomes" id="UP000468581"/>
    </source>
</evidence>
<dbReference type="PANTHER" id="PTHR43646:SF2">
    <property type="entry name" value="GLYCOSYLTRANSFERASE 2-LIKE DOMAIN-CONTAINING PROTEIN"/>
    <property type="match status" value="1"/>
</dbReference>
<organism evidence="7 8">
    <name type="scientific">Leptobacterium flavescens</name>
    <dbReference type="NCBI Taxonomy" id="472055"/>
    <lineage>
        <taxon>Bacteria</taxon>
        <taxon>Pseudomonadati</taxon>
        <taxon>Bacteroidota</taxon>
        <taxon>Flavobacteriia</taxon>
        <taxon>Flavobacteriales</taxon>
        <taxon>Flavobacteriaceae</taxon>
        <taxon>Leptobacterium</taxon>
    </lineage>
</organism>
<dbReference type="GO" id="GO:0005886">
    <property type="term" value="C:plasma membrane"/>
    <property type="evidence" value="ECO:0007669"/>
    <property type="project" value="UniProtKB-SubCell"/>
</dbReference>
<evidence type="ECO:0000256" key="1">
    <source>
        <dbReference type="ARBA" id="ARBA00004236"/>
    </source>
</evidence>
<accession>A0A6P0UQK2</accession>
<dbReference type="CDD" id="cd02522">
    <property type="entry name" value="GT_2_like_a"/>
    <property type="match status" value="1"/>
</dbReference>
<dbReference type="AlphaFoldDB" id="A0A6P0UQK2"/>
<keyword evidence="4 7" id="KW-0808">Transferase</keyword>
<dbReference type="EMBL" id="JAABOO010000003">
    <property type="protein sequence ID" value="NER14760.1"/>
    <property type="molecule type" value="Genomic_DNA"/>
</dbReference>
<dbReference type="InterPro" id="IPR026461">
    <property type="entry name" value="Trfase_2_rSAM/seldom_assoc"/>
</dbReference>
<dbReference type="SUPFAM" id="SSF53448">
    <property type="entry name" value="Nucleotide-diphospho-sugar transferases"/>
    <property type="match status" value="1"/>
</dbReference>
<keyword evidence="3" id="KW-0328">Glycosyltransferase</keyword>
<dbReference type="PANTHER" id="PTHR43646">
    <property type="entry name" value="GLYCOSYLTRANSFERASE"/>
    <property type="match status" value="1"/>
</dbReference>
<evidence type="ECO:0000256" key="2">
    <source>
        <dbReference type="ARBA" id="ARBA00022475"/>
    </source>
</evidence>
<keyword evidence="2" id="KW-1003">Cell membrane</keyword>
<dbReference type="Proteomes" id="UP000468581">
    <property type="component" value="Unassembled WGS sequence"/>
</dbReference>
<comment type="subcellular location">
    <subcellularLocation>
        <location evidence="1">Cell membrane</location>
    </subcellularLocation>
</comment>
<comment type="caution">
    <text evidence="7">The sequence shown here is derived from an EMBL/GenBank/DDBJ whole genome shotgun (WGS) entry which is preliminary data.</text>
</comment>